<name>A0A2R3Q8M9_9BURK</name>
<dbReference type="AlphaFoldDB" id="A0A2R3Q8M9"/>
<keyword evidence="2" id="KW-1185">Reference proteome</keyword>
<evidence type="ECO:0000313" key="1">
    <source>
        <dbReference type="EMBL" id="AVO48121.1"/>
    </source>
</evidence>
<gene>
    <name evidence="1" type="ORF">C6568_01755</name>
</gene>
<dbReference type="Proteomes" id="UP000237925">
    <property type="component" value="Chromosome"/>
</dbReference>
<dbReference type="EMBL" id="CP027667">
    <property type="protein sequence ID" value="AVO48121.1"/>
    <property type="molecule type" value="Genomic_DNA"/>
</dbReference>
<protein>
    <submittedName>
        <fullName evidence="1">Uncharacterized protein</fullName>
    </submittedName>
</protein>
<sequence>MPADCDSKRRRTDTTTEKTRFGYEVELVFFFRQLGRVRRFQLLAGDDIGMLFAKVLRFVAWLVVSAA</sequence>
<dbReference type="KEGG" id="mela:C6568_01755"/>
<evidence type="ECO:0000313" key="2">
    <source>
        <dbReference type="Proteomes" id="UP000237925"/>
    </source>
</evidence>
<organism evidence="1 2">
    <name type="scientific">Melaminivora suipulveris</name>
    <dbReference type="NCBI Taxonomy" id="2109913"/>
    <lineage>
        <taxon>Bacteria</taxon>
        <taxon>Pseudomonadati</taxon>
        <taxon>Pseudomonadota</taxon>
        <taxon>Betaproteobacteria</taxon>
        <taxon>Burkholderiales</taxon>
        <taxon>Comamonadaceae</taxon>
        <taxon>Melaminivora</taxon>
    </lineage>
</organism>
<proteinExistence type="predicted"/>
<accession>A0A2R3Q8M9</accession>
<reference evidence="1 2" key="1">
    <citation type="submission" date="2018-03" db="EMBL/GenBank/DDBJ databases">
        <title>Genome sequencing of Melaminivora sp.</title>
        <authorList>
            <person name="Kim S.-J."/>
            <person name="Heo J."/>
            <person name="Ahn J.-H."/>
            <person name="Kwon S.-W."/>
        </authorList>
    </citation>
    <scope>NUCLEOTIDE SEQUENCE [LARGE SCALE GENOMIC DNA]</scope>
    <source>
        <strain evidence="1 2">SC2-9</strain>
    </source>
</reference>